<gene>
    <name evidence="2" type="ORF">GRI58_06100</name>
</gene>
<sequence length="146" mass="15407">MTRAEQEAADNKAIAEVEANQTPPPDTPEIQPLSSSEIDGLGLAGGGCSFYRAVNDRQVLSLLTPEAAYLKLDGDVERLASDAGSKSGPIDTRTHYDGKRQSLHVVMGDKGESIVSDTTDYPASLTIRDGKGRVEAKLTGTARCGS</sequence>
<dbReference type="AlphaFoldDB" id="A0A845AD64"/>
<evidence type="ECO:0000313" key="3">
    <source>
        <dbReference type="Proteomes" id="UP000439780"/>
    </source>
</evidence>
<keyword evidence="3" id="KW-1185">Reference proteome</keyword>
<dbReference type="OrthoDB" id="7504757at2"/>
<proteinExistence type="predicted"/>
<feature type="compositionally biased region" description="Basic and acidic residues" evidence="1">
    <location>
        <begin position="1"/>
        <end position="15"/>
    </location>
</feature>
<organism evidence="2 3">
    <name type="scientific">Qipengyuania algicida</name>
    <dbReference type="NCBI Taxonomy" id="1836209"/>
    <lineage>
        <taxon>Bacteria</taxon>
        <taxon>Pseudomonadati</taxon>
        <taxon>Pseudomonadota</taxon>
        <taxon>Alphaproteobacteria</taxon>
        <taxon>Sphingomonadales</taxon>
        <taxon>Erythrobacteraceae</taxon>
        <taxon>Qipengyuania</taxon>
    </lineage>
</organism>
<evidence type="ECO:0000313" key="2">
    <source>
        <dbReference type="EMBL" id="MXP28392.1"/>
    </source>
</evidence>
<dbReference type="Proteomes" id="UP000439780">
    <property type="component" value="Unassembled WGS sequence"/>
</dbReference>
<protein>
    <submittedName>
        <fullName evidence="2">Uncharacterized protein</fullName>
    </submittedName>
</protein>
<dbReference type="EMBL" id="WTYA01000004">
    <property type="protein sequence ID" value="MXP28392.1"/>
    <property type="molecule type" value="Genomic_DNA"/>
</dbReference>
<feature type="region of interest" description="Disordered" evidence="1">
    <location>
        <begin position="1"/>
        <end position="38"/>
    </location>
</feature>
<name>A0A845AD64_9SPHN</name>
<reference evidence="2 3" key="1">
    <citation type="submission" date="2019-12" db="EMBL/GenBank/DDBJ databases">
        <title>Genomic-based taxomic classification of the family Erythrobacteraceae.</title>
        <authorList>
            <person name="Xu L."/>
        </authorList>
    </citation>
    <scope>NUCLEOTIDE SEQUENCE [LARGE SCALE GENOMIC DNA]</scope>
    <source>
        <strain evidence="2 3">KEMB 9005-328</strain>
    </source>
</reference>
<accession>A0A845AD64</accession>
<evidence type="ECO:0000256" key="1">
    <source>
        <dbReference type="SAM" id="MobiDB-lite"/>
    </source>
</evidence>
<comment type="caution">
    <text evidence="2">The sequence shown here is derived from an EMBL/GenBank/DDBJ whole genome shotgun (WGS) entry which is preliminary data.</text>
</comment>
<dbReference type="RefSeq" id="WP_160752703.1">
    <property type="nucleotide sequence ID" value="NZ_WTYA01000004.1"/>
</dbReference>